<evidence type="ECO:0000313" key="2">
    <source>
        <dbReference type="EMBL" id="GAS91252.1"/>
    </source>
</evidence>
<dbReference type="OrthoDB" id="9801162at2"/>
<name>A0A100W465_9MYCO</name>
<dbReference type="RefSeq" id="WP_062831190.1">
    <property type="nucleotide sequence ID" value="NZ_BCSX01000046.1"/>
</dbReference>
<dbReference type="InterPro" id="IPR029058">
    <property type="entry name" value="AB_hydrolase_fold"/>
</dbReference>
<feature type="domain" description="AB hydrolase-1" evidence="1">
    <location>
        <begin position="47"/>
        <end position="279"/>
    </location>
</feature>
<dbReference type="GO" id="GO:0016787">
    <property type="term" value="F:hydrolase activity"/>
    <property type="evidence" value="ECO:0007669"/>
    <property type="project" value="UniProtKB-KW"/>
</dbReference>
<protein>
    <submittedName>
        <fullName evidence="2">Hydrolase</fullName>
    </submittedName>
</protein>
<evidence type="ECO:0000313" key="3">
    <source>
        <dbReference type="Proteomes" id="UP000069620"/>
    </source>
</evidence>
<dbReference type="EMBL" id="BCSX01000046">
    <property type="protein sequence ID" value="GAS91252.1"/>
    <property type="molecule type" value="Genomic_DNA"/>
</dbReference>
<accession>A0A100W465</accession>
<dbReference type="Proteomes" id="UP000069620">
    <property type="component" value="Unassembled WGS sequence"/>
</dbReference>
<dbReference type="Gene3D" id="3.40.50.1820">
    <property type="entry name" value="alpha/beta hydrolase"/>
    <property type="match status" value="1"/>
</dbReference>
<dbReference type="STRING" id="146020.RMCB_5348"/>
<dbReference type="PANTHER" id="PTHR43798:SF33">
    <property type="entry name" value="HYDROLASE, PUTATIVE (AFU_ORTHOLOGUE AFUA_2G14860)-RELATED"/>
    <property type="match status" value="1"/>
</dbReference>
<reference evidence="3" key="1">
    <citation type="journal article" date="2016" name="Genome Announc.">
        <title>Draft Genome Sequences of Five Rapidly Growing Mycobacterium Species, M. thermoresistibile, M. fortuitum subsp. acetamidolyticum, M. canariasense, M. brisbanense, and M. novocastrense.</title>
        <authorList>
            <person name="Katahira K."/>
            <person name="Ogura Y."/>
            <person name="Gotoh Y."/>
            <person name="Hayashi T."/>
        </authorList>
    </citation>
    <scope>NUCLEOTIDE SEQUENCE [LARGE SCALE GENOMIC DNA]</scope>
    <source>
        <strain evidence="3">JCM15654</strain>
    </source>
</reference>
<proteinExistence type="predicted"/>
<keyword evidence="3" id="KW-1185">Reference proteome</keyword>
<dbReference type="PANTHER" id="PTHR43798">
    <property type="entry name" value="MONOACYLGLYCEROL LIPASE"/>
    <property type="match status" value="1"/>
</dbReference>
<sequence>MKYFVAAGEGRRLDATTRRSLRGSYIQLSDGVTHYELTGPDGGDVVVLAGGLTIPLFYWDELAAELHTRGLRTLAYSGYGRGYSDRIVARYDQTLFVRQLRELIERLEVPVPCHVVGTSMGALVAMAYVSNHVASTATLTLVGPAGLSRQPVIPKLLLGNDFTASVVAKHLGRRILQQHLGHNVADPARAAELGVMVGDAYRYEGSIYAFFQTLKHFGLFDRAELYRQTGTLPVPIQLIWGSEDHVTPISSLDQVRKLLQPSQCHIIDDCGHMAPFERPAVVADQLATFYDTFDRSA</sequence>
<dbReference type="InterPro" id="IPR050266">
    <property type="entry name" value="AB_hydrolase_sf"/>
</dbReference>
<dbReference type="Pfam" id="PF00561">
    <property type="entry name" value="Abhydrolase_1"/>
    <property type="match status" value="1"/>
</dbReference>
<reference evidence="3" key="2">
    <citation type="submission" date="2016-02" db="EMBL/GenBank/DDBJ databases">
        <title>Draft genome sequence of five rapidly growing Mycobacterium species.</title>
        <authorList>
            <person name="Katahira K."/>
            <person name="Gotou Y."/>
            <person name="Iida K."/>
            <person name="Ogura Y."/>
            <person name="Hayashi T."/>
        </authorList>
    </citation>
    <scope>NUCLEOTIDE SEQUENCE [LARGE SCALE GENOMIC DNA]</scope>
    <source>
        <strain evidence="3">JCM15654</strain>
    </source>
</reference>
<organism evidence="2 3">
    <name type="scientific">Mycolicibacterium brisbanense</name>
    <dbReference type="NCBI Taxonomy" id="146020"/>
    <lineage>
        <taxon>Bacteria</taxon>
        <taxon>Bacillati</taxon>
        <taxon>Actinomycetota</taxon>
        <taxon>Actinomycetes</taxon>
        <taxon>Mycobacteriales</taxon>
        <taxon>Mycobacteriaceae</taxon>
        <taxon>Mycolicibacterium</taxon>
    </lineage>
</organism>
<keyword evidence="2" id="KW-0378">Hydrolase</keyword>
<gene>
    <name evidence="2" type="ORF">RMCB_5348</name>
</gene>
<dbReference type="AlphaFoldDB" id="A0A100W465"/>
<dbReference type="GO" id="GO:0016020">
    <property type="term" value="C:membrane"/>
    <property type="evidence" value="ECO:0007669"/>
    <property type="project" value="TreeGrafter"/>
</dbReference>
<comment type="caution">
    <text evidence="2">The sequence shown here is derived from an EMBL/GenBank/DDBJ whole genome shotgun (WGS) entry which is preliminary data.</text>
</comment>
<evidence type="ECO:0000259" key="1">
    <source>
        <dbReference type="Pfam" id="PF00561"/>
    </source>
</evidence>
<dbReference type="SUPFAM" id="SSF53474">
    <property type="entry name" value="alpha/beta-Hydrolases"/>
    <property type="match status" value="1"/>
</dbReference>
<dbReference type="InterPro" id="IPR000073">
    <property type="entry name" value="AB_hydrolase_1"/>
</dbReference>
<dbReference type="PRINTS" id="PR00111">
    <property type="entry name" value="ABHYDROLASE"/>
</dbReference>